<evidence type="ECO:0000259" key="3">
    <source>
        <dbReference type="Pfam" id="PF07885"/>
    </source>
</evidence>
<organism evidence="4 5">
    <name type="scientific">Tetrabaena socialis</name>
    <dbReference type="NCBI Taxonomy" id="47790"/>
    <lineage>
        <taxon>Eukaryota</taxon>
        <taxon>Viridiplantae</taxon>
        <taxon>Chlorophyta</taxon>
        <taxon>core chlorophytes</taxon>
        <taxon>Chlorophyceae</taxon>
        <taxon>CS clade</taxon>
        <taxon>Chlamydomonadales</taxon>
        <taxon>Tetrabaenaceae</taxon>
        <taxon>Tetrabaena</taxon>
    </lineage>
</organism>
<dbReference type="SUPFAM" id="SSF81324">
    <property type="entry name" value="Voltage-gated potassium channels"/>
    <property type="match status" value="1"/>
</dbReference>
<feature type="domain" description="Potassium channel" evidence="3">
    <location>
        <begin position="82"/>
        <end position="134"/>
    </location>
</feature>
<keyword evidence="2" id="KW-0472">Membrane</keyword>
<comment type="caution">
    <text evidence="4">The sequence shown here is derived from an EMBL/GenBank/DDBJ whole genome shotgun (WGS) entry which is preliminary data.</text>
</comment>
<gene>
    <name evidence="4" type="ORF">TSOC_005375</name>
</gene>
<dbReference type="AlphaFoldDB" id="A0A2J8A6I4"/>
<feature type="transmembrane region" description="Helical" evidence="2">
    <location>
        <begin position="289"/>
        <end position="315"/>
    </location>
</feature>
<dbReference type="Proteomes" id="UP000236333">
    <property type="component" value="Unassembled WGS sequence"/>
</dbReference>
<feature type="transmembrane region" description="Helical" evidence="2">
    <location>
        <begin position="109"/>
        <end position="129"/>
    </location>
</feature>
<evidence type="ECO:0000256" key="2">
    <source>
        <dbReference type="SAM" id="Phobius"/>
    </source>
</evidence>
<dbReference type="Gene3D" id="1.10.287.70">
    <property type="match status" value="1"/>
</dbReference>
<feature type="compositionally biased region" description="Polar residues" evidence="1">
    <location>
        <begin position="533"/>
        <end position="543"/>
    </location>
</feature>
<name>A0A2J8A6I4_9CHLO</name>
<sequence length="543" mass="58476">MRANLLSARGFVRLGSNGLGGAINYVDVFFQRDIVHALAVAVIGMFVVAHLIWIFERSVYGTKRDFPLHFQFRPKYLDGLKDGTWFAGSTVLGDVGSGMKLPVTPAGRLLSILWVMFGLFLLSFVTSVISSTLTEAKLRSDDILTVADVAGKRVCMQTGFYEYVFTSSFPGIGIQITTYELKSRCIDDLKAGKVDAVFGVREEFVNYFSQGLGAGLLVSPVIKSQEYSWAFPDRWPYAPDVNAAILTFRESIMATQPSYKDMVDRWYSGDANKVTYGGDATAGTTPWNWGLIGTAIAFVAVYLLLQLFVLVVAYLTPKPVPDPGTVSTNAGQQNLGSSNASASKSNLSSSIRWMSGAKSTKSFVARVANKISSVHPEDHPTSPTPPTLGVDAIARLSVQLHNAAASIHNGHSNDVSKHYSPVPSAADSNEMMAMIRLLVTDISQLKASISAIVLPHMGVEDAFTPHTPGAIKILEGKASDRDHKEGRPSAWARDDSAAGGHMDTVQPARLSGLGNDHGSLKAAESRRTPPDSLKTSASLASVR</sequence>
<feature type="compositionally biased region" description="Basic and acidic residues" evidence="1">
    <location>
        <begin position="474"/>
        <end position="496"/>
    </location>
</feature>
<evidence type="ECO:0000313" key="5">
    <source>
        <dbReference type="Proteomes" id="UP000236333"/>
    </source>
</evidence>
<dbReference type="InterPro" id="IPR015683">
    <property type="entry name" value="Ionotropic_Glu_rcpt"/>
</dbReference>
<keyword evidence="5" id="KW-1185">Reference proteome</keyword>
<dbReference type="InterPro" id="IPR013099">
    <property type="entry name" value="K_chnl_dom"/>
</dbReference>
<keyword evidence="2" id="KW-0812">Transmembrane</keyword>
<accession>A0A2J8A6I4</accession>
<evidence type="ECO:0000256" key="1">
    <source>
        <dbReference type="SAM" id="MobiDB-lite"/>
    </source>
</evidence>
<dbReference type="Gene3D" id="3.40.190.10">
    <property type="entry name" value="Periplasmic binding protein-like II"/>
    <property type="match status" value="1"/>
</dbReference>
<dbReference type="EMBL" id="PGGS01000145">
    <property type="protein sequence ID" value="PNH08107.1"/>
    <property type="molecule type" value="Genomic_DNA"/>
</dbReference>
<feature type="region of interest" description="Disordered" evidence="1">
    <location>
        <begin position="474"/>
        <end position="543"/>
    </location>
</feature>
<dbReference type="OrthoDB" id="530947at2759"/>
<protein>
    <recommendedName>
        <fullName evidence="3">Potassium channel domain-containing protein</fullName>
    </recommendedName>
</protein>
<evidence type="ECO:0000313" key="4">
    <source>
        <dbReference type="EMBL" id="PNH08107.1"/>
    </source>
</evidence>
<feature type="transmembrane region" description="Helical" evidence="2">
    <location>
        <begin position="34"/>
        <end position="55"/>
    </location>
</feature>
<dbReference type="PANTHER" id="PTHR18966">
    <property type="entry name" value="IONOTROPIC GLUTAMATE RECEPTOR"/>
    <property type="match status" value="1"/>
</dbReference>
<proteinExistence type="predicted"/>
<keyword evidence="2" id="KW-1133">Transmembrane helix</keyword>
<dbReference type="SUPFAM" id="SSF53850">
    <property type="entry name" value="Periplasmic binding protein-like II"/>
    <property type="match status" value="1"/>
</dbReference>
<reference evidence="4 5" key="1">
    <citation type="journal article" date="2017" name="Mol. Biol. Evol.">
        <title>The 4-celled Tetrabaena socialis nuclear genome reveals the essential components for genetic control of cell number at the origin of multicellularity in the volvocine lineage.</title>
        <authorList>
            <person name="Featherston J."/>
            <person name="Arakaki Y."/>
            <person name="Hanschen E.R."/>
            <person name="Ferris P.J."/>
            <person name="Michod R.E."/>
            <person name="Olson B.J.S.C."/>
            <person name="Nozaki H."/>
            <person name="Durand P.M."/>
        </authorList>
    </citation>
    <scope>NUCLEOTIDE SEQUENCE [LARGE SCALE GENOMIC DNA]</scope>
    <source>
        <strain evidence="4 5">NIES-571</strain>
    </source>
</reference>
<dbReference type="Pfam" id="PF07885">
    <property type="entry name" value="Ion_trans_2"/>
    <property type="match status" value="1"/>
</dbReference>